<dbReference type="EMBL" id="NMPR01000038">
    <property type="protein sequence ID" value="KAA8633387.1"/>
    <property type="molecule type" value="Genomic_DNA"/>
</dbReference>
<protein>
    <submittedName>
        <fullName evidence="3">Uncharacterized protein</fullName>
    </submittedName>
</protein>
<gene>
    <name evidence="3" type="ORF">SMACR_04843</name>
</gene>
<dbReference type="Proteomes" id="UP000433876">
    <property type="component" value="Unassembled WGS sequence"/>
</dbReference>
<feature type="compositionally biased region" description="Polar residues" evidence="1">
    <location>
        <begin position="27"/>
        <end position="36"/>
    </location>
</feature>
<feature type="region of interest" description="Disordered" evidence="1">
    <location>
        <begin position="65"/>
        <end position="144"/>
    </location>
</feature>
<feature type="chain" id="PRO_5035715816" evidence="2">
    <location>
        <begin position="25"/>
        <end position="144"/>
    </location>
</feature>
<reference evidence="3 4" key="1">
    <citation type="submission" date="2017-07" db="EMBL/GenBank/DDBJ databases">
        <title>Genome sequence of the Sordaria macrospora wild type strain R19027.</title>
        <authorList>
            <person name="Nowrousian M."/>
            <person name="Teichert I."/>
            <person name="Kueck U."/>
        </authorList>
    </citation>
    <scope>NUCLEOTIDE SEQUENCE [LARGE SCALE GENOMIC DNA]</scope>
    <source>
        <strain evidence="3 4">R19027</strain>
        <tissue evidence="3">Mycelium</tissue>
    </source>
</reference>
<dbReference type="AlphaFoldDB" id="A0A8S8ZRB5"/>
<evidence type="ECO:0000313" key="3">
    <source>
        <dbReference type="EMBL" id="KAA8633387.1"/>
    </source>
</evidence>
<keyword evidence="2" id="KW-0732">Signal</keyword>
<accession>A0A8S8ZRB5</accession>
<feature type="signal peptide" evidence="2">
    <location>
        <begin position="1"/>
        <end position="24"/>
    </location>
</feature>
<evidence type="ECO:0000256" key="1">
    <source>
        <dbReference type="SAM" id="MobiDB-lite"/>
    </source>
</evidence>
<sequence>MIPSGNSYTVLRLLLFSAVDVVSSQLNSHPSLQSPSSPFPTLHNCHHSSPPFNNRLHLPLPYPLQHQIPLQSPQVPIPTTIHTTTTTQETSTPTPTSPAETPSSPSASPPPPTNGTLPLSPLIPFQSSQVQSSSTSPACGISWS</sequence>
<comment type="caution">
    <text evidence="3">The sequence shown here is derived from an EMBL/GenBank/DDBJ whole genome shotgun (WGS) entry which is preliminary data.</text>
</comment>
<evidence type="ECO:0000313" key="4">
    <source>
        <dbReference type="Proteomes" id="UP000433876"/>
    </source>
</evidence>
<evidence type="ECO:0000256" key="2">
    <source>
        <dbReference type="SAM" id="SignalP"/>
    </source>
</evidence>
<name>A0A8S8ZRB5_SORMA</name>
<organism evidence="3 4">
    <name type="scientific">Sordaria macrospora</name>
    <dbReference type="NCBI Taxonomy" id="5147"/>
    <lineage>
        <taxon>Eukaryota</taxon>
        <taxon>Fungi</taxon>
        <taxon>Dikarya</taxon>
        <taxon>Ascomycota</taxon>
        <taxon>Pezizomycotina</taxon>
        <taxon>Sordariomycetes</taxon>
        <taxon>Sordariomycetidae</taxon>
        <taxon>Sordariales</taxon>
        <taxon>Sordariaceae</taxon>
        <taxon>Sordaria</taxon>
    </lineage>
</organism>
<proteinExistence type="predicted"/>
<feature type="compositionally biased region" description="Low complexity" evidence="1">
    <location>
        <begin position="65"/>
        <end position="106"/>
    </location>
</feature>
<feature type="region of interest" description="Disordered" evidence="1">
    <location>
        <begin position="27"/>
        <end position="46"/>
    </location>
</feature>
<feature type="compositionally biased region" description="Low complexity" evidence="1">
    <location>
        <begin position="126"/>
        <end position="136"/>
    </location>
</feature>